<dbReference type="InterPro" id="IPR043131">
    <property type="entry name" value="BCAT-like_N"/>
</dbReference>
<proteinExistence type="inferred from homology"/>
<dbReference type="Gene3D" id="3.30.470.10">
    <property type="match status" value="1"/>
</dbReference>
<comment type="caution">
    <text evidence="2">The sequence shown here is derived from an EMBL/GenBank/DDBJ whole genome shotgun (WGS) entry which is preliminary data.</text>
</comment>
<dbReference type="Pfam" id="PF01063">
    <property type="entry name" value="Aminotran_4"/>
    <property type="match status" value="1"/>
</dbReference>
<dbReference type="PANTHER" id="PTHR42743:SF11">
    <property type="entry name" value="AMINODEOXYCHORISMATE LYASE"/>
    <property type="match status" value="1"/>
</dbReference>
<gene>
    <name evidence="2" type="ORF">S01H1_63241</name>
</gene>
<dbReference type="InterPro" id="IPR050571">
    <property type="entry name" value="Class-IV_PLP-Dep_Aminotrnsfr"/>
</dbReference>
<dbReference type="Gene3D" id="3.20.10.10">
    <property type="entry name" value="D-amino Acid Aminotransferase, subunit A, domain 2"/>
    <property type="match status" value="1"/>
</dbReference>
<dbReference type="GO" id="GO:0005829">
    <property type="term" value="C:cytosol"/>
    <property type="evidence" value="ECO:0007669"/>
    <property type="project" value="TreeGrafter"/>
</dbReference>
<evidence type="ECO:0008006" key="3">
    <source>
        <dbReference type="Google" id="ProtNLM"/>
    </source>
</evidence>
<evidence type="ECO:0000313" key="2">
    <source>
        <dbReference type="EMBL" id="GAG33957.1"/>
    </source>
</evidence>
<protein>
    <recommendedName>
        <fullName evidence="3">Branched-chain-amino-acid aminotransferase</fullName>
    </recommendedName>
</protein>
<dbReference type="PANTHER" id="PTHR42743">
    <property type="entry name" value="AMINO-ACID AMINOTRANSFERASE"/>
    <property type="match status" value="1"/>
</dbReference>
<dbReference type="EMBL" id="BARS01041596">
    <property type="protein sequence ID" value="GAG33957.1"/>
    <property type="molecule type" value="Genomic_DNA"/>
</dbReference>
<organism evidence="2">
    <name type="scientific">marine sediment metagenome</name>
    <dbReference type="NCBI Taxonomy" id="412755"/>
    <lineage>
        <taxon>unclassified sequences</taxon>
        <taxon>metagenomes</taxon>
        <taxon>ecological metagenomes</taxon>
    </lineage>
</organism>
<dbReference type="InterPro" id="IPR001544">
    <property type="entry name" value="Aminotrans_IV"/>
</dbReference>
<dbReference type="AlphaFoldDB" id="X0XF08"/>
<name>X0XF08_9ZZZZ</name>
<dbReference type="InterPro" id="IPR043132">
    <property type="entry name" value="BCAT-like_C"/>
</dbReference>
<dbReference type="GO" id="GO:0046394">
    <property type="term" value="P:carboxylic acid biosynthetic process"/>
    <property type="evidence" value="ECO:0007669"/>
    <property type="project" value="UniProtKB-ARBA"/>
</dbReference>
<feature type="non-terminal residue" evidence="2">
    <location>
        <position position="237"/>
    </location>
</feature>
<dbReference type="SUPFAM" id="SSF56752">
    <property type="entry name" value="D-aminoacid aminotransferase-like PLP-dependent enzymes"/>
    <property type="match status" value="1"/>
</dbReference>
<sequence>MSRIVYVNGEYVPEEEAKISIFDRAFLFADSIYEVTAILDGKLVDYEPHMERLHRSLRELDMAQPISDAELREMHEQLMARNKVTEGLIYMQITRGVAERGFAYPENPEPTVIAFTQLKELTDPPEAKTGIRIITIPDIRWQRRDIKTTGMLAQAMGKEAAKQAGVGDAWMVEDGYVTEGTSNTAFIVLDDNRVITRPLSHSILAGITRRTILKLAETGAITVEERLFTVDEAKGAS</sequence>
<comment type="similarity">
    <text evidence="1">Belongs to the class-IV pyridoxal-phosphate-dependent aminotransferase family.</text>
</comment>
<dbReference type="GO" id="GO:0003824">
    <property type="term" value="F:catalytic activity"/>
    <property type="evidence" value="ECO:0007669"/>
    <property type="project" value="InterPro"/>
</dbReference>
<accession>X0XF08</accession>
<reference evidence="2" key="1">
    <citation type="journal article" date="2014" name="Front. Microbiol.">
        <title>High frequency of phylogenetically diverse reductive dehalogenase-homologous genes in deep subseafloor sedimentary metagenomes.</title>
        <authorList>
            <person name="Kawai M."/>
            <person name="Futagami T."/>
            <person name="Toyoda A."/>
            <person name="Takaki Y."/>
            <person name="Nishi S."/>
            <person name="Hori S."/>
            <person name="Arai W."/>
            <person name="Tsubouchi T."/>
            <person name="Morono Y."/>
            <person name="Uchiyama I."/>
            <person name="Ito T."/>
            <person name="Fujiyama A."/>
            <person name="Inagaki F."/>
            <person name="Takami H."/>
        </authorList>
    </citation>
    <scope>NUCLEOTIDE SEQUENCE</scope>
    <source>
        <strain evidence="2">Expedition CK06-06</strain>
    </source>
</reference>
<dbReference type="InterPro" id="IPR036038">
    <property type="entry name" value="Aminotransferase-like"/>
</dbReference>
<evidence type="ECO:0000256" key="1">
    <source>
        <dbReference type="ARBA" id="ARBA00009320"/>
    </source>
</evidence>